<name>A0A0F9KUV3_9ZZZZ</name>
<dbReference type="Gene3D" id="2.60.200.20">
    <property type="match status" value="1"/>
</dbReference>
<reference evidence="2" key="1">
    <citation type="journal article" date="2015" name="Nature">
        <title>Complex archaea that bridge the gap between prokaryotes and eukaryotes.</title>
        <authorList>
            <person name="Spang A."/>
            <person name="Saw J.H."/>
            <person name="Jorgensen S.L."/>
            <person name="Zaremba-Niedzwiedzka K."/>
            <person name="Martijn J."/>
            <person name="Lind A.E."/>
            <person name="van Eijk R."/>
            <person name="Schleper C."/>
            <person name="Guy L."/>
            <person name="Ettema T.J."/>
        </authorList>
    </citation>
    <scope>NUCLEOTIDE SEQUENCE</scope>
</reference>
<comment type="caution">
    <text evidence="2">The sequence shown here is derived from an EMBL/GenBank/DDBJ whole genome shotgun (WGS) entry which is preliminary data.</text>
</comment>
<dbReference type="SUPFAM" id="SSF49879">
    <property type="entry name" value="SMAD/FHA domain"/>
    <property type="match status" value="1"/>
</dbReference>
<feature type="domain" description="FHA" evidence="1">
    <location>
        <begin position="18"/>
        <end position="69"/>
    </location>
</feature>
<organism evidence="2">
    <name type="scientific">marine sediment metagenome</name>
    <dbReference type="NCBI Taxonomy" id="412755"/>
    <lineage>
        <taxon>unclassified sequences</taxon>
        <taxon>metagenomes</taxon>
        <taxon>ecological metagenomes</taxon>
    </lineage>
</organism>
<accession>A0A0F9KUV3</accession>
<dbReference type="AlphaFoldDB" id="A0A0F9KUV3"/>
<dbReference type="Pfam" id="PF00498">
    <property type="entry name" value="FHA"/>
    <property type="match status" value="1"/>
</dbReference>
<dbReference type="EMBL" id="LAZR01012617">
    <property type="protein sequence ID" value="KKM25903.1"/>
    <property type="molecule type" value="Genomic_DNA"/>
</dbReference>
<dbReference type="SMART" id="SM00240">
    <property type="entry name" value="FHA"/>
    <property type="match status" value="1"/>
</dbReference>
<feature type="non-terminal residue" evidence="2">
    <location>
        <position position="1"/>
    </location>
</feature>
<gene>
    <name evidence="2" type="ORF">LCGC14_1590250</name>
</gene>
<dbReference type="PROSITE" id="PS50006">
    <property type="entry name" value="FHA_DOMAIN"/>
    <property type="match status" value="1"/>
</dbReference>
<sequence length="121" mass="13366">NDTDDNPGKVFNIHPGNNLIGRDSFCEVVLNSGTVSRRHANLKVSYDKKKFTVIDLGSANGIIIKPSTVLKKAKMLIKSGDEIQVGEILLKLLAIDQDEAHQTEAIDVKDLLKQLKDKDQN</sequence>
<dbReference type="InterPro" id="IPR000253">
    <property type="entry name" value="FHA_dom"/>
</dbReference>
<evidence type="ECO:0000313" key="2">
    <source>
        <dbReference type="EMBL" id="KKM25903.1"/>
    </source>
</evidence>
<evidence type="ECO:0000259" key="1">
    <source>
        <dbReference type="PROSITE" id="PS50006"/>
    </source>
</evidence>
<proteinExistence type="predicted"/>
<dbReference type="CDD" id="cd00060">
    <property type="entry name" value="FHA"/>
    <property type="match status" value="1"/>
</dbReference>
<dbReference type="InterPro" id="IPR008984">
    <property type="entry name" value="SMAD_FHA_dom_sf"/>
</dbReference>
<protein>
    <recommendedName>
        <fullName evidence="1">FHA domain-containing protein</fullName>
    </recommendedName>
</protein>